<organism evidence="7 8">
    <name type="scientific">Lacipirellula parvula</name>
    <dbReference type="NCBI Taxonomy" id="2650471"/>
    <lineage>
        <taxon>Bacteria</taxon>
        <taxon>Pseudomonadati</taxon>
        <taxon>Planctomycetota</taxon>
        <taxon>Planctomycetia</taxon>
        <taxon>Pirellulales</taxon>
        <taxon>Lacipirellulaceae</taxon>
        <taxon>Lacipirellula</taxon>
    </lineage>
</organism>
<proteinExistence type="inferred from homology"/>
<dbReference type="Proteomes" id="UP000326837">
    <property type="component" value="Chromosome"/>
</dbReference>
<keyword evidence="8" id="KW-1185">Reference proteome</keyword>
<reference evidence="8" key="1">
    <citation type="submission" date="2019-10" db="EMBL/GenBank/DDBJ databases">
        <title>Lacipirellula parvula gen. nov., sp. nov., representing a lineage of planctomycetes widespread in freshwater anoxic habitats, and description of the family Lacipirellulaceae.</title>
        <authorList>
            <person name="Dedysh S.N."/>
            <person name="Kulichevskaya I.S."/>
            <person name="Beletsky A.V."/>
            <person name="Rakitin A.L."/>
            <person name="Mardanov A.V."/>
            <person name="Ivanova A.A."/>
            <person name="Saltykova V.X."/>
            <person name="Rijpstra W.I.C."/>
            <person name="Sinninghe Damste J.S."/>
            <person name="Ravin N.V."/>
        </authorList>
    </citation>
    <scope>NUCLEOTIDE SEQUENCE [LARGE SCALE GENOMIC DNA]</scope>
    <source>
        <strain evidence="8">PX69</strain>
    </source>
</reference>
<keyword evidence="3 5" id="KW-0378">Hydrolase</keyword>
<dbReference type="AlphaFoldDB" id="A0A5K7XDT3"/>
<dbReference type="InterPro" id="IPR034074">
    <property type="entry name" value="Y4bN_pept_dom"/>
</dbReference>
<evidence type="ECO:0000256" key="5">
    <source>
        <dbReference type="PROSITE-ProRule" id="PRU01240"/>
    </source>
</evidence>
<dbReference type="InterPro" id="IPR000209">
    <property type="entry name" value="Peptidase_S8/S53_dom"/>
</dbReference>
<evidence type="ECO:0000313" key="7">
    <source>
        <dbReference type="EMBL" id="BBO34172.1"/>
    </source>
</evidence>
<dbReference type="RefSeq" id="WP_152099800.1">
    <property type="nucleotide sequence ID" value="NZ_AP021861.1"/>
</dbReference>
<gene>
    <name evidence="7" type="ORF">PLANPX_3784</name>
</gene>
<evidence type="ECO:0000313" key="8">
    <source>
        <dbReference type="Proteomes" id="UP000326837"/>
    </source>
</evidence>
<feature type="active site" description="Charge relay system" evidence="5">
    <location>
        <position position="323"/>
    </location>
</feature>
<comment type="similarity">
    <text evidence="1 5">Belongs to the peptidase S8 family.</text>
</comment>
<feature type="domain" description="Peptidase S8/S53" evidence="6">
    <location>
        <begin position="283"/>
        <end position="553"/>
    </location>
</feature>
<dbReference type="InterPro" id="IPR036852">
    <property type="entry name" value="Peptidase_S8/S53_dom_sf"/>
</dbReference>
<evidence type="ECO:0000256" key="4">
    <source>
        <dbReference type="ARBA" id="ARBA00022825"/>
    </source>
</evidence>
<dbReference type="CDD" id="cd04847">
    <property type="entry name" value="Peptidases_S8_Subtilisin_like_2"/>
    <property type="match status" value="1"/>
</dbReference>
<dbReference type="EMBL" id="AP021861">
    <property type="protein sequence ID" value="BBO34172.1"/>
    <property type="molecule type" value="Genomic_DNA"/>
</dbReference>
<dbReference type="PANTHER" id="PTHR43806:SF11">
    <property type="entry name" value="CEREVISIN-RELATED"/>
    <property type="match status" value="1"/>
</dbReference>
<sequence length="772" mass="85095">MADGQRRLILGSGEKYVEGVEKAFRGRSPEPPRTYDEARTLLKSGVATTLDLFNSLPVEKRLEEEAVFCLRLHPDAIAKSYEPTAIFSEVPELRNVGSRSYRSKIEDVAPTKRVTKKIQEEEKEITGRLVFVQGPEEGFKRLVRHLDRTENQLTKQFRDAVRRVEKFDLLDPAEQIHGFSKEWREGRIELTLHPSRVDSGRQKEFLFQLFEEAGVDPERSTIRPYPNGPTFVSCRATRQMLNALAGTNPLRAAHPLSFGGLPNLRNAPSSVAPLPPTSTTRSTIKVGMFDGGLDPTVPLLLGHVEEDLSLGIATPPDVDCVAHGTAVAGAILHGPLNGMTGRTPTPPVYVVSIRALPTSDRLDEDLFESIDVIERAVPARPDIKVFNLSFGPRGPVEDDPISRFTYVLDDLAHRHKVAFVIAVGNDGTVSGYDRIQAPSDVVHGIGVGAYTLSGTDRVHAPYSCKGPGRECGKVKPDVAAFGGCDNSPMHLVSTTAGQKLLQWGTSFASPNAARLCGQATASFERSSALLGRALLAHTARHPSKTPDHLLGHGCIADGIDDLLFCTDKSVTVVFQGVILPTKVVRLPIPWPDRVAIPGKLQVTWTVASLAPVDPMHPSDYTSCCLEETFYPHSQRFNFSPPKGLSARPKKLHLINDKAEVKELLKERWTQSTFPLTESGNEYKDELAKRALDCKWEPLVRRTKSKMASSIFEPFMTLHAIGRNGASARFDYAVVLTITAEKFKGDLYAEIRHKYPALAPIRVRTEAEIRVQI</sequence>
<dbReference type="Gene3D" id="3.40.50.200">
    <property type="entry name" value="Peptidase S8/S53 domain"/>
    <property type="match status" value="1"/>
</dbReference>
<protein>
    <recommendedName>
        <fullName evidence="6">Peptidase S8/S53 domain-containing protein</fullName>
    </recommendedName>
</protein>
<dbReference type="KEGG" id="lpav:PLANPX_3784"/>
<evidence type="ECO:0000256" key="1">
    <source>
        <dbReference type="ARBA" id="ARBA00011073"/>
    </source>
</evidence>
<feature type="active site" description="Charge relay system" evidence="5">
    <location>
        <position position="506"/>
    </location>
</feature>
<keyword evidence="2 5" id="KW-0645">Protease</keyword>
<dbReference type="GO" id="GO:0004252">
    <property type="term" value="F:serine-type endopeptidase activity"/>
    <property type="evidence" value="ECO:0007669"/>
    <property type="project" value="UniProtKB-UniRule"/>
</dbReference>
<keyword evidence="4 5" id="KW-0720">Serine protease</keyword>
<dbReference type="PROSITE" id="PS51892">
    <property type="entry name" value="SUBTILASE"/>
    <property type="match status" value="1"/>
</dbReference>
<dbReference type="InterPro" id="IPR050131">
    <property type="entry name" value="Peptidase_S8_subtilisin-like"/>
</dbReference>
<dbReference type="PANTHER" id="PTHR43806">
    <property type="entry name" value="PEPTIDASE S8"/>
    <property type="match status" value="1"/>
</dbReference>
<dbReference type="GO" id="GO:0006508">
    <property type="term" value="P:proteolysis"/>
    <property type="evidence" value="ECO:0007669"/>
    <property type="project" value="UniProtKB-KW"/>
</dbReference>
<evidence type="ECO:0000256" key="3">
    <source>
        <dbReference type="ARBA" id="ARBA00022801"/>
    </source>
</evidence>
<name>A0A5K7XDT3_9BACT</name>
<evidence type="ECO:0000256" key="2">
    <source>
        <dbReference type="ARBA" id="ARBA00022670"/>
    </source>
</evidence>
<feature type="active site" description="Charge relay system" evidence="5">
    <location>
        <position position="290"/>
    </location>
</feature>
<dbReference type="SUPFAM" id="SSF52743">
    <property type="entry name" value="Subtilisin-like"/>
    <property type="match status" value="1"/>
</dbReference>
<accession>A0A5K7XDT3</accession>
<dbReference type="Pfam" id="PF00082">
    <property type="entry name" value="Peptidase_S8"/>
    <property type="match status" value="1"/>
</dbReference>
<evidence type="ECO:0000259" key="6">
    <source>
        <dbReference type="Pfam" id="PF00082"/>
    </source>
</evidence>